<dbReference type="EMBL" id="CP118378">
    <property type="protein sequence ID" value="WFD44324.1"/>
    <property type="molecule type" value="Genomic_DNA"/>
</dbReference>
<accession>A0AAF0JFE7</accession>
<keyword evidence="2" id="KW-1185">Reference proteome</keyword>
<dbReference type="Proteomes" id="UP001214628">
    <property type="component" value="Chromosome 4"/>
</dbReference>
<protein>
    <recommendedName>
        <fullName evidence="3">RRM domain-containing protein</fullName>
    </recommendedName>
</protein>
<dbReference type="GO" id="GO:0003676">
    <property type="term" value="F:nucleic acid binding"/>
    <property type="evidence" value="ECO:0007669"/>
    <property type="project" value="InterPro"/>
</dbReference>
<name>A0AAF0JFE7_9BASI</name>
<evidence type="ECO:0000313" key="1">
    <source>
        <dbReference type="EMBL" id="WFD44324.1"/>
    </source>
</evidence>
<dbReference type="InterPro" id="IPR035979">
    <property type="entry name" value="RBD_domain_sf"/>
</dbReference>
<reference evidence="1" key="1">
    <citation type="submission" date="2023-02" db="EMBL/GenBank/DDBJ databases">
        <title>Mating type loci evolution in Malassezia.</title>
        <authorList>
            <person name="Coelho M.A."/>
        </authorList>
    </citation>
    <scope>NUCLEOTIDE SEQUENCE</scope>
    <source>
        <strain evidence="1">CBS 14136</strain>
    </source>
</reference>
<dbReference type="SUPFAM" id="SSF54928">
    <property type="entry name" value="RNA-binding domain, RBD"/>
    <property type="match status" value="1"/>
</dbReference>
<dbReference type="AlphaFoldDB" id="A0AAF0JFE7"/>
<gene>
    <name evidence="1" type="ORF">MPSI1_002991</name>
</gene>
<proteinExistence type="predicted"/>
<dbReference type="CDD" id="cd00590">
    <property type="entry name" value="RRM_SF"/>
    <property type="match status" value="1"/>
</dbReference>
<organism evidence="1 2">
    <name type="scientific">Malassezia psittaci</name>
    <dbReference type="NCBI Taxonomy" id="1821823"/>
    <lineage>
        <taxon>Eukaryota</taxon>
        <taxon>Fungi</taxon>
        <taxon>Dikarya</taxon>
        <taxon>Basidiomycota</taxon>
        <taxon>Ustilaginomycotina</taxon>
        <taxon>Malasseziomycetes</taxon>
        <taxon>Malasseziales</taxon>
        <taxon>Malasseziaceae</taxon>
        <taxon>Malassezia</taxon>
    </lineage>
</organism>
<sequence>MPSKDTLFVHLRGPAGSTAPWRLCTHHTLALVAHAAKQYGSIVQCSFPRSNGRLLGYGTITFRDKECAWSMLCDAHDRPGYIEVNHSSVAPKPDKIAYTSLADAEKAWKVLPTRLQMFRSTDPISLRSRAGYDSHFLVNADRQHTRKPRQYKPSQMHRLLSRFGGFAGRLKLPDNELEADEEEDDD</sequence>
<evidence type="ECO:0000313" key="2">
    <source>
        <dbReference type="Proteomes" id="UP001214628"/>
    </source>
</evidence>
<evidence type="ECO:0008006" key="3">
    <source>
        <dbReference type="Google" id="ProtNLM"/>
    </source>
</evidence>